<name>A0A8S1KQN3_9CILI</name>
<organism evidence="1 2">
    <name type="scientific">Paramecium sonneborni</name>
    <dbReference type="NCBI Taxonomy" id="65129"/>
    <lineage>
        <taxon>Eukaryota</taxon>
        <taxon>Sar</taxon>
        <taxon>Alveolata</taxon>
        <taxon>Ciliophora</taxon>
        <taxon>Intramacronucleata</taxon>
        <taxon>Oligohymenophorea</taxon>
        <taxon>Peniculida</taxon>
        <taxon>Parameciidae</taxon>
        <taxon>Paramecium</taxon>
    </lineage>
</organism>
<reference evidence="1" key="1">
    <citation type="submission" date="2021-01" db="EMBL/GenBank/DDBJ databases">
        <authorList>
            <consortium name="Genoscope - CEA"/>
            <person name="William W."/>
        </authorList>
    </citation>
    <scope>NUCLEOTIDE SEQUENCE</scope>
</reference>
<accession>A0A8S1KQN3</accession>
<sequence>MNDTRENETHEEAHNQFESEILRYLCDQLKLEQLTDPQLKQIIYEDLKKKQMFSQCSIDSDIETQDSFSSSTTHRYSLQLTRSPLILKRLSVPITLQI</sequence>
<dbReference type="AlphaFoldDB" id="A0A8S1KQN3"/>
<protein>
    <submittedName>
        <fullName evidence="1">Uncharacterized protein</fullName>
    </submittedName>
</protein>
<evidence type="ECO:0000313" key="2">
    <source>
        <dbReference type="Proteomes" id="UP000692954"/>
    </source>
</evidence>
<proteinExistence type="predicted"/>
<dbReference type="Proteomes" id="UP000692954">
    <property type="component" value="Unassembled WGS sequence"/>
</dbReference>
<dbReference type="OrthoDB" id="290874at2759"/>
<evidence type="ECO:0000313" key="1">
    <source>
        <dbReference type="EMBL" id="CAD8053194.1"/>
    </source>
</evidence>
<comment type="caution">
    <text evidence="1">The sequence shown here is derived from an EMBL/GenBank/DDBJ whole genome shotgun (WGS) entry which is preliminary data.</text>
</comment>
<dbReference type="EMBL" id="CAJJDN010000007">
    <property type="protein sequence ID" value="CAD8053194.1"/>
    <property type="molecule type" value="Genomic_DNA"/>
</dbReference>
<gene>
    <name evidence="1" type="ORF">PSON_ATCC_30995.1.T0070216</name>
</gene>
<keyword evidence="2" id="KW-1185">Reference proteome</keyword>